<name>A0A7T0FZT6_9BACT</name>
<dbReference type="Gene3D" id="3.40.50.300">
    <property type="entry name" value="P-loop containing nucleotide triphosphate hydrolases"/>
    <property type="match status" value="1"/>
</dbReference>
<protein>
    <recommendedName>
        <fullName evidence="1">Thymidylate kinase-like domain-containing protein</fullName>
    </recommendedName>
</protein>
<sequence>MMRIALSGLDGTGKSTLVSELEKHFKEQGKRVKMFHLFSKGQTVMARAQDSGLLRGLVKWIRGRKDGFFGRGLKFWARFINVIIDSYITQRRNNQLALDVILYDRYFYDVLLAVIRDFPEKKSLAYAVGRRLPRPDHVFFLDAKPETVIARKPEHTLESAQLYRSLYREMAEVLNISILDAEQPEKNVLEQALKQCDPGSQANVTTI</sequence>
<dbReference type="KEGG" id="nli:G3M70_04505"/>
<dbReference type="InterPro" id="IPR039430">
    <property type="entry name" value="Thymidylate_kin-like_dom"/>
</dbReference>
<dbReference type="SUPFAM" id="SSF52540">
    <property type="entry name" value="P-loop containing nucleoside triphosphate hydrolases"/>
    <property type="match status" value="1"/>
</dbReference>
<dbReference type="EMBL" id="CP048685">
    <property type="protein sequence ID" value="QPJ61188.1"/>
    <property type="molecule type" value="Genomic_DNA"/>
</dbReference>
<feature type="domain" description="Thymidylate kinase-like" evidence="1">
    <location>
        <begin position="8"/>
        <end position="191"/>
    </location>
</feature>
<proteinExistence type="predicted"/>
<evidence type="ECO:0000313" key="2">
    <source>
        <dbReference type="EMBL" id="QPJ61188.1"/>
    </source>
</evidence>
<accession>A0A7T0FZT6</accession>
<reference evidence="2 3" key="1">
    <citation type="submission" date="2020-02" db="EMBL/GenBank/DDBJ databases">
        <title>Genomic and physiological characterization of two novel Nitrospinaceae genera.</title>
        <authorList>
            <person name="Mueller A.J."/>
            <person name="Jung M.-Y."/>
            <person name="Strachan C.R."/>
            <person name="Herbold C.W."/>
            <person name="Kirkegaard R.H."/>
            <person name="Daims H."/>
        </authorList>
    </citation>
    <scope>NUCLEOTIDE SEQUENCE [LARGE SCALE GENOMIC DNA]</scope>
    <source>
        <strain evidence="2">EB</strain>
    </source>
</reference>
<dbReference type="AlphaFoldDB" id="A0A7T0FZT6"/>
<organism evidence="2 3">
    <name type="scientific">Candidatus Nitronauta litoralis</name>
    <dbReference type="NCBI Taxonomy" id="2705533"/>
    <lineage>
        <taxon>Bacteria</taxon>
        <taxon>Pseudomonadati</taxon>
        <taxon>Nitrospinota/Tectimicrobiota group</taxon>
        <taxon>Nitrospinota</taxon>
        <taxon>Nitrospinia</taxon>
        <taxon>Nitrospinales</taxon>
        <taxon>Nitrospinaceae</taxon>
        <taxon>Candidatus Nitronauta</taxon>
    </lineage>
</organism>
<dbReference type="Pfam" id="PF02223">
    <property type="entry name" value="Thymidylate_kin"/>
    <property type="match status" value="1"/>
</dbReference>
<evidence type="ECO:0000313" key="3">
    <source>
        <dbReference type="Proteomes" id="UP000594688"/>
    </source>
</evidence>
<evidence type="ECO:0000259" key="1">
    <source>
        <dbReference type="Pfam" id="PF02223"/>
    </source>
</evidence>
<gene>
    <name evidence="2" type="ORF">G3M70_04505</name>
</gene>
<dbReference type="InterPro" id="IPR027417">
    <property type="entry name" value="P-loop_NTPase"/>
</dbReference>
<dbReference type="Proteomes" id="UP000594688">
    <property type="component" value="Chromosome"/>
</dbReference>